<dbReference type="InterPro" id="IPR036890">
    <property type="entry name" value="HATPase_C_sf"/>
</dbReference>
<dbReference type="GO" id="GO:0000155">
    <property type="term" value="F:phosphorelay sensor kinase activity"/>
    <property type="evidence" value="ECO:0007669"/>
    <property type="project" value="InterPro"/>
</dbReference>
<evidence type="ECO:0000313" key="14">
    <source>
        <dbReference type="Proteomes" id="UP000287394"/>
    </source>
</evidence>
<dbReference type="SMART" id="SM00388">
    <property type="entry name" value="HisKA"/>
    <property type="match status" value="1"/>
</dbReference>
<reference evidence="13 14" key="1">
    <citation type="journal article" date="2019" name="Int. J. Syst. Evol. Microbiol.">
        <title>Capsulimonas corticalis gen. nov., sp. nov., an aerobic capsulated bacterium, of a novel bacterial order, Capsulimonadales ord. nov., of the class Armatimonadia of the phylum Armatimonadetes.</title>
        <authorList>
            <person name="Li J."/>
            <person name="Kudo C."/>
            <person name="Tonouchi A."/>
        </authorList>
    </citation>
    <scope>NUCLEOTIDE SEQUENCE [LARGE SCALE GENOMIC DNA]</scope>
    <source>
        <strain evidence="13 14">AX-7</strain>
    </source>
</reference>
<keyword evidence="4" id="KW-0597">Phosphoprotein</keyword>
<evidence type="ECO:0000256" key="9">
    <source>
        <dbReference type="ARBA" id="ARBA00022840"/>
    </source>
</evidence>
<dbReference type="PROSITE" id="PS51257">
    <property type="entry name" value="PROKAR_LIPOPROTEIN"/>
    <property type="match status" value="1"/>
</dbReference>
<keyword evidence="12" id="KW-0472">Membrane</keyword>
<organism evidence="13 14">
    <name type="scientific">Capsulimonas corticalis</name>
    <dbReference type="NCBI Taxonomy" id="2219043"/>
    <lineage>
        <taxon>Bacteria</taxon>
        <taxon>Bacillati</taxon>
        <taxon>Armatimonadota</taxon>
        <taxon>Armatimonadia</taxon>
        <taxon>Capsulimonadales</taxon>
        <taxon>Capsulimonadaceae</taxon>
        <taxon>Capsulimonas</taxon>
    </lineage>
</organism>
<dbReference type="SUPFAM" id="SSF55781">
    <property type="entry name" value="GAF domain-like"/>
    <property type="match status" value="1"/>
</dbReference>
<dbReference type="Pfam" id="PF00512">
    <property type="entry name" value="HisKA"/>
    <property type="match status" value="1"/>
</dbReference>
<dbReference type="SUPFAM" id="SSF55874">
    <property type="entry name" value="ATPase domain of HSP90 chaperone/DNA topoisomerase II/histidine kinase"/>
    <property type="match status" value="1"/>
</dbReference>
<keyword evidence="5" id="KW-0808">Transferase</keyword>
<evidence type="ECO:0000256" key="12">
    <source>
        <dbReference type="ARBA" id="ARBA00023136"/>
    </source>
</evidence>
<dbReference type="PROSITE" id="PS50109">
    <property type="entry name" value="HIS_KIN"/>
    <property type="match status" value="1"/>
</dbReference>
<keyword evidence="8" id="KW-0418">Kinase</keyword>
<evidence type="ECO:0000256" key="10">
    <source>
        <dbReference type="ARBA" id="ARBA00022989"/>
    </source>
</evidence>
<evidence type="ECO:0000256" key="3">
    <source>
        <dbReference type="ARBA" id="ARBA00012438"/>
    </source>
</evidence>
<dbReference type="InterPro" id="IPR004358">
    <property type="entry name" value="Sig_transdc_His_kin-like_C"/>
</dbReference>
<protein>
    <recommendedName>
        <fullName evidence="3">histidine kinase</fullName>
        <ecNumber evidence="3">2.7.13.3</ecNumber>
    </recommendedName>
</protein>
<evidence type="ECO:0000256" key="5">
    <source>
        <dbReference type="ARBA" id="ARBA00022679"/>
    </source>
</evidence>
<keyword evidence="6" id="KW-0812">Transmembrane</keyword>
<evidence type="ECO:0000256" key="7">
    <source>
        <dbReference type="ARBA" id="ARBA00022741"/>
    </source>
</evidence>
<dbReference type="InterPro" id="IPR036097">
    <property type="entry name" value="HisK_dim/P_sf"/>
</dbReference>
<dbReference type="InterPro" id="IPR052023">
    <property type="entry name" value="Histidine_kinase_KdpD"/>
</dbReference>
<dbReference type="Proteomes" id="UP000287394">
    <property type="component" value="Chromosome"/>
</dbReference>
<evidence type="ECO:0000256" key="2">
    <source>
        <dbReference type="ARBA" id="ARBA00004141"/>
    </source>
</evidence>
<dbReference type="Gene3D" id="1.10.287.130">
    <property type="match status" value="1"/>
</dbReference>
<dbReference type="InterPro" id="IPR005467">
    <property type="entry name" value="His_kinase_dom"/>
</dbReference>
<dbReference type="InterPro" id="IPR029016">
    <property type="entry name" value="GAF-like_dom_sf"/>
</dbReference>
<dbReference type="PANTHER" id="PTHR45569">
    <property type="entry name" value="SENSOR PROTEIN KDPD"/>
    <property type="match status" value="1"/>
</dbReference>
<dbReference type="KEGG" id="ccot:CCAX7_59390"/>
<dbReference type="CDD" id="cd00075">
    <property type="entry name" value="HATPase"/>
    <property type="match status" value="1"/>
</dbReference>
<keyword evidence="7" id="KW-0547">Nucleotide-binding</keyword>
<dbReference type="GO" id="GO:0005524">
    <property type="term" value="F:ATP binding"/>
    <property type="evidence" value="ECO:0007669"/>
    <property type="project" value="UniProtKB-KW"/>
</dbReference>
<comment type="subcellular location">
    <subcellularLocation>
        <location evidence="2">Membrane</location>
        <topology evidence="2">Multi-pass membrane protein</topology>
    </subcellularLocation>
</comment>
<dbReference type="GO" id="GO:0005886">
    <property type="term" value="C:plasma membrane"/>
    <property type="evidence" value="ECO:0007669"/>
    <property type="project" value="TreeGrafter"/>
</dbReference>
<evidence type="ECO:0000256" key="11">
    <source>
        <dbReference type="ARBA" id="ARBA00023012"/>
    </source>
</evidence>
<dbReference type="InterPro" id="IPR003661">
    <property type="entry name" value="HisK_dim/P_dom"/>
</dbReference>
<dbReference type="Gene3D" id="3.30.565.10">
    <property type="entry name" value="Histidine kinase-like ATPase, C-terminal domain"/>
    <property type="match status" value="1"/>
</dbReference>
<dbReference type="InterPro" id="IPR003018">
    <property type="entry name" value="GAF"/>
</dbReference>
<evidence type="ECO:0000256" key="8">
    <source>
        <dbReference type="ARBA" id="ARBA00022777"/>
    </source>
</evidence>
<keyword evidence="10" id="KW-1133">Transmembrane helix</keyword>
<sequence length="529" mass="56295">MRAAASVTRSYLWPVLSVAAATGCFSLLRPYVDKGQASLLYLPIVLACAVRFGFGPAILGALLSFLCWDLFFLPPFYTLAVDDPKDWLSLAIFLLAAVVTARLAAQARAQTQEARTRESEIETLFEASETVSRVIRADRVLAALADQLQTLCGATRCLVFRRLGPGVALQLAPDGANEVPIDAQTLGRIASLAEAACANDRVIGLGASQHLWAKAVTDTDASLGGDGARIGVYIPLHAADALVGVLHVGPRGDSRPYSALEERLILTLANHAAVVIARDRLTQQAAEATALREADTLKDALVSLVSHELRTPLAAIKASVSGLLQPGAVWDPDARQEALVAIDGEADRLSGVVNNLLDLSRLEAGAWLPRKDWCDLAEVAGTALDRLPPAEASRVALETQDNLPLVQADYTQIALVLTNLMENAIKYTPSGSPIQVTMRAENDRTNSGQDGVLVTVRDFGHGFALGDEERLFDRFYRGAKHQGGAVHGTGLGLALCQAVIRAHGGRIWAANAPPGEPDGAIFSFFLPKG</sequence>
<keyword evidence="11" id="KW-0902">Two-component regulatory system</keyword>
<dbReference type="EC" id="2.7.13.3" evidence="3"/>
<dbReference type="Pfam" id="PF13493">
    <property type="entry name" value="DUF4118"/>
    <property type="match status" value="1"/>
</dbReference>
<evidence type="ECO:0000256" key="6">
    <source>
        <dbReference type="ARBA" id="ARBA00022692"/>
    </source>
</evidence>
<gene>
    <name evidence="13" type="ORF">CCAX7_59390</name>
</gene>
<dbReference type="Gene3D" id="3.30.450.40">
    <property type="match status" value="1"/>
</dbReference>
<dbReference type="SMART" id="SM00387">
    <property type="entry name" value="HATPase_c"/>
    <property type="match status" value="1"/>
</dbReference>
<keyword evidence="14" id="KW-1185">Reference proteome</keyword>
<dbReference type="InterPro" id="IPR025201">
    <property type="entry name" value="KdpD_TM"/>
</dbReference>
<dbReference type="Pfam" id="PF02518">
    <property type="entry name" value="HATPase_c"/>
    <property type="match status" value="1"/>
</dbReference>
<evidence type="ECO:0000256" key="1">
    <source>
        <dbReference type="ARBA" id="ARBA00000085"/>
    </source>
</evidence>
<keyword evidence="9" id="KW-0067">ATP-binding</keyword>
<dbReference type="PANTHER" id="PTHR45569:SF1">
    <property type="entry name" value="SENSOR PROTEIN KDPD"/>
    <property type="match status" value="1"/>
</dbReference>
<dbReference type="PRINTS" id="PR00344">
    <property type="entry name" value="BCTRLSENSOR"/>
</dbReference>
<dbReference type="InterPro" id="IPR038318">
    <property type="entry name" value="KdpD_sf"/>
</dbReference>
<comment type="catalytic activity">
    <reaction evidence="1">
        <text>ATP + protein L-histidine = ADP + protein N-phospho-L-histidine.</text>
        <dbReference type="EC" id="2.7.13.3"/>
    </reaction>
</comment>
<proteinExistence type="predicted"/>
<dbReference type="SUPFAM" id="SSF47384">
    <property type="entry name" value="Homodimeric domain of signal transducing histidine kinase"/>
    <property type="match status" value="1"/>
</dbReference>
<evidence type="ECO:0000256" key="4">
    <source>
        <dbReference type="ARBA" id="ARBA00022553"/>
    </source>
</evidence>
<dbReference type="EMBL" id="AP025739">
    <property type="protein sequence ID" value="BDI33888.1"/>
    <property type="molecule type" value="Genomic_DNA"/>
</dbReference>
<dbReference type="SMART" id="SM00065">
    <property type="entry name" value="GAF"/>
    <property type="match status" value="1"/>
</dbReference>
<dbReference type="InterPro" id="IPR003594">
    <property type="entry name" value="HATPase_dom"/>
</dbReference>
<dbReference type="AlphaFoldDB" id="A0A402CZP4"/>
<dbReference type="Gene3D" id="1.20.120.620">
    <property type="entry name" value="Backbone structure of the membrane domain of e. Coli histidine kinase receptor kdpd"/>
    <property type="match status" value="1"/>
</dbReference>
<dbReference type="Pfam" id="PF01590">
    <property type="entry name" value="GAF"/>
    <property type="match status" value="1"/>
</dbReference>
<evidence type="ECO:0000313" key="13">
    <source>
        <dbReference type="EMBL" id="BDI33888.1"/>
    </source>
</evidence>
<name>A0A402CZP4_9BACT</name>
<dbReference type="CDD" id="cd00082">
    <property type="entry name" value="HisKA"/>
    <property type="match status" value="1"/>
</dbReference>
<accession>A0A402CZP4</accession>